<dbReference type="RefSeq" id="WP_106522178.1">
    <property type="nucleotide sequence ID" value="NZ_PYGD01000002.1"/>
</dbReference>
<dbReference type="AlphaFoldDB" id="A0A2P8D7F2"/>
<dbReference type="EMBL" id="PYGD01000002">
    <property type="protein sequence ID" value="PSK93154.1"/>
    <property type="molecule type" value="Genomic_DNA"/>
</dbReference>
<dbReference type="InterPro" id="IPR026341">
    <property type="entry name" value="T9SS_type_B"/>
</dbReference>
<dbReference type="Pfam" id="PF13585">
    <property type="entry name" value="CHU_C"/>
    <property type="match status" value="1"/>
</dbReference>
<reference evidence="1 2" key="1">
    <citation type="submission" date="2018-03" db="EMBL/GenBank/DDBJ databases">
        <title>Genomic Encyclopedia of Type Strains, Phase III (KMG-III): the genomes of soil and plant-associated and newly described type strains.</title>
        <authorList>
            <person name="Whitman W."/>
        </authorList>
    </citation>
    <scope>NUCLEOTIDE SEQUENCE [LARGE SCALE GENOMIC DNA]</scope>
    <source>
        <strain evidence="1 2">CGMCC 1.12700</strain>
    </source>
</reference>
<name>A0A2P8D7F2_9BACT</name>
<sequence>MSLILYLLNQLYYRLFPGNKSINCQTSSRPGSRWGTLLFLILLFSGWNARAQFHAQRRQELKANSNWFHGAHRVDCNQEPPVSIEAPGYFPVAKRYERLRITDPLTPDFQTSFPGERNTNMIPVSHPLTGQFQFAVFPDQVYNRNFGMMPNGEFDPETFDPVTSDKHIAVVPFINDTNRYYIFNLGVEGTGLVYSVLDMRLDNGLGDIDPSAKAIPLKQWQYSYANFEVIGTVPGNNCNLWLLVAENLIVESSFNIYAFEITANGINTTPVTTKITKAFRPEILWDFQVSPDRKTIARIGLHVPEDTLTRKAASVNFLSFSPGTGQVGDSHLPAIDIPLHDFGLNIHGSFTPDNGFYMVNNGDYRPDKMLYLTRYDLSAYDNNYNPEKVPFALNYLILRQSEQGCPGVPPTLFFKPYNNSLYFNIPFGLKAGCPGGEGMKIVSKDLTAIRSLTGLGGRGWDVNGFSPDEIMLTVQNRFYTGNDVVYPYTPADTLPDLALDSVFCFDPTTPFPQLTLEAKAGYSNYVWNDGTAGPAKTVTQSGTYWVYYTGPCNTRVDSFRLRFRERKRIMPPDTVICDQRFPFDVRIGRAEFYLWDDNSTAQDRRIFKPGTYSVIFEALGCKQYDTLRVGGMLCPCNVSVPNAFSPNNDGLNDYFKPVMGLGCVPAQYSLRIYNRWGQLVYKSNNEFDRGWDGRTDNGTPADIGSYFYELRFNTSYRTDNYYHKGELILVR</sequence>
<organism evidence="1 2">
    <name type="scientific">Taibaiella chishuiensis</name>
    <dbReference type="NCBI Taxonomy" id="1434707"/>
    <lineage>
        <taxon>Bacteria</taxon>
        <taxon>Pseudomonadati</taxon>
        <taxon>Bacteroidota</taxon>
        <taxon>Chitinophagia</taxon>
        <taxon>Chitinophagales</taxon>
        <taxon>Chitinophagaceae</taxon>
        <taxon>Taibaiella</taxon>
    </lineage>
</organism>
<comment type="caution">
    <text evidence="1">The sequence shown here is derived from an EMBL/GenBank/DDBJ whole genome shotgun (WGS) entry which is preliminary data.</text>
</comment>
<gene>
    <name evidence="1" type="ORF">B0I18_102124</name>
</gene>
<accession>A0A2P8D7F2</accession>
<dbReference type="Gene3D" id="2.60.40.4070">
    <property type="match status" value="1"/>
</dbReference>
<evidence type="ECO:0000313" key="2">
    <source>
        <dbReference type="Proteomes" id="UP000240572"/>
    </source>
</evidence>
<evidence type="ECO:0000313" key="1">
    <source>
        <dbReference type="EMBL" id="PSK93154.1"/>
    </source>
</evidence>
<dbReference type="OrthoDB" id="9765926at2"/>
<keyword evidence="2" id="KW-1185">Reference proteome</keyword>
<dbReference type="Proteomes" id="UP000240572">
    <property type="component" value="Unassembled WGS sequence"/>
</dbReference>
<protein>
    <submittedName>
        <fullName evidence="1">Gliding motility-associated-like protein</fullName>
    </submittedName>
</protein>
<proteinExistence type="predicted"/>
<dbReference type="NCBIfam" id="TIGR04131">
    <property type="entry name" value="Bac_Flav_CTERM"/>
    <property type="match status" value="1"/>
</dbReference>